<dbReference type="GO" id="GO:0005737">
    <property type="term" value="C:cytoplasm"/>
    <property type="evidence" value="ECO:0007669"/>
    <property type="project" value="TreeGrafter"/>
</dbReference>
<dbReference type="Proteomes" id="UP000230828">
    <property type="component" value="Unassembled WGS sequence"/>
</dbReference>
<evidence type="ECO:0000259" key="7">
    <source>
        <dbReference type="PROSITE" id="PS51710"/>
    </source>
</evidence>
<evidence type="ECO:0000256" key="2">
    <source>
        <dbReference type="ARBA" id="ARBA00022723"/>
    </source>
</evidence>
<comment type="similarity">
    <text evidence="6">Belongs to the TRAFAC class OBG-HflX-like GTPase superfamily. OBG GTPase family. YchF/OLA1 subfamily.</text>
</comment>
<evidence type="ECO:0000256" key="4">
    <source>
        <dbReference type="ARBA" id="ARBA00022840"/>
    </source>
</evidence>
<dbReference type="Gene3D" id="1.10.150.300">
    <property type="entry name" value="TGS-like domain"/>
    <property type="match status" value="1"/>
</dbReference>
<dbReference type="PANTHER" id="PTHR23305">
    <property type="entry name" value="OBG GTPASE FAMILY"/>
    <property type="match status" value="1"/>
</dbReference>
<dbReference type="InterPro" id="IPR027417">
    <property type="entry name" value="P-loop_NTPase"/>
</dbReference>
<keyword evidence="4 6" id="KW-0067">ATP-binding</keyword>
<dbReference type="FunFam" id="1.10.150.300:FF:000001">
    <property type="entry name" value="Ribosome-binding ATPase YchF"/>
    <property type="match status" value="1"/>
</dbReference>
<dbReference type="NCBIfam" id="TIGR00092">
    <property type="entry name" value="redox-regulated ATPase YchF"/>
    <property type="match status" value="1"/>
</dbReference>
<organism evidence="8 9">
    <name type="scientific">Candidatus Zambryskibacteria bacterium CG10_big_fil_rev_8_21_14_0_10_34_34</name>
    <dbReference type="NCBI Taxonomy" id="1975114"/>
    <lineage>
        <taxon>Bacteria</taxon>
        <taxon>Candidatus Zambryskiibacteriota</taxon>
    </lineage>
</organism>
<evidence type="ECO:0000313" key="9">
    <source>
        <dbReference type="Proteomes" id="UP000230828"/>
    </source>
</evidence>
<dbReference type="InterPro" id="IPR012675">
    <property type="entry name" value="Beta-grasp_dom_sf"/>
</dbReference>
<evidence type="ECO:0000256" key="3">
    <source>
        <dbReference type="ARBA" id="ARBA00022741"/>
    </source>
</evidence>
<dbReference type="PROSITE" id="PS51710">
    <property type="entry name" value="G_OBG"/>
    <property type="match status" value="1"/>
</dbReference>
<dbReference type="FunFam" id="3.10.20.30:FF:000029">
    <property type="entry name" value="Obg-like ATPase 1"/>
    <property type="match status" value="1"/>
</dbReference>
<dbReference type="Pfam" id="PF06071">
    <property type="entry name" value="YchF-GTPase_C"/>
    <property type="match status" value="1"/>
</dbReference>
<dbReference type="SUPFAM" id="SSF52540">
    <property type="entry name" value="P-loop containing nucleoside triphosphate hydrolases"/>
    <property type="match status" value="1"/>
</dbReference>
<keyword evidence="5" id="KW-0460">Magnesium</keyword>
<dbReference type="HAMAP" id="MF_00944">
    <property type="entry name" value="YchF_OLA1_ATPase"/>
    <property type="match status" value="1"/>
</dbReference>
<dbReference type="AlphaFoldDB" id="A0A2H0R211"/>
<dbReference type="InterPro" id="IPR004396">
    <property type="entry name" value="ATPase_YchF/OLA1"/>
</dbReference>
<dbReference type="GO" id="GO:0046872">
    <property type="term" value="F:metal ion binding"/>
    <property type="evidence" value="ECO:0007669"/>
    <property type="project" value="UniProtKB-KW"/>
</dbReference>
<evidence type="ECO:0000313" key="8">
    <source>
        <dbReference type="EMBL" id="PIR40074.1"/>
    </source>
</evidence>
<protein>
    <recommendedName>
        <fullName evidence="6">Ribosome-binding ATPase YchF</fullName>
    </recommendedName>
</protein>
<keyword evidence="2" id="KW-0479">Metal-binding</keyword>
<evidence type="ECO:0000256" key="5">
    <source>
        <dbReference type="ARBA" id="ARBA00022842"/>
    </source>
</evidence>
<keyword evidence="3 6" id="KW-0547">Nucleotide-binding</keyword>
<dbReference type="EMBL" id="PCXM01000031">
    <property type="protein sequence ID" value="PIR40074.1"/>
    <property type="molecule type" value="Genomic_DNA"/>
</dbReference>
<feature type="domain" description="OBG-type G" evidence="7">
    <location>
        <begin position="4"/>
        <end position="280"/>
    </location>
</feature>
<feature type="binding site" evidence="6">
    <location>
        <begin position="13"/>
        <end position="18"/>
    </location>
    <ligand>
        <name>ATP</name>
        <dbReference type="ChEBI" id="CHEBI:30616"/>
    </ligand>
</feature>
<comment type="cofactor">
    <cofactor evidence="1">
        <name>Mg(2+)</name>
        <dbReference type="ChEBI" id="CHEBI:18420"/>
    </cofactor>
</comment>
<reference evidence="8 9" key="1">
    <citation type="submission" date="2017-09" db="EMBL/GenBank/DDBJ databases">
        <title>Depth-based differentiation of microbial function through sediment-hosted aquifers and enrichment of novel symbionts in the deep terrestrial subsurface.</title>
        <authorList>
            <person name="Probst A.J."/>
            <person name="Ladd B."/>
            <person name="Jarett J.K."/>
            <person name="Geller-Mcgrath D.E."/>
            <person name="Sieber C.M."/>
            <person name="Emerson J.B."/>
            <person name="Anantharaman K."/>
            <person name="Thomas B.C."/>
            <person name="Malmstrom R."/>
            <person name="Stieglmeier M."/>
            <person name="Klingl A."/>
            <person name="Woyke T."/>
            <person name="Ryan C.M."/>
            <person name="Banfield J.F."/>
        </authorList>
    </citation>
    <scope>NUCLEOTIDE SEQUENCE [LARGE SCALE GENOMIC DNA]</scope>
    <source>
        <strain evidence="8">CG10_big_fil_rev_8_21_14_0_10_34_34</strain>
    </source>
</reference>
<evidence type="ECO:0000256" key="1">
    <source>
        <dbReference type="ARBA" id="ARBA00001946"/>
    </source>
</evidence>
<name>A0A2H0R211_9BACT</name>
<dbReference type="InterPro" id="IPR023192">
    <property type="entry name" value="TGS-like_dom_sf"/>
</dbReference>
<dbReference type="PRINTS" id="PR00326">
    <property type="entry name" value="GTP1OBG"/>
</dbReference>
<dbReference type="PIRSF" id="PIRSF006641">
    <property type="entry name" value="CHP00092"/>
    <property type="match status" value="1"/>
</dbReference>
<dbReference type="Gene3D" id="3.40.50.300">
    <property type="entry name" value="P-loop containing nucleotide triphosphate hydrolases"/>
    <property type="match status" value="1"/>
</dbReference>
<dbReference type="Gene3D" id="3.10.20.30">
    <property type="match status" value="1"/>
</dbReference>
<dbReference type="InterPro" id="IPR041706">
    <property type="entry name" value="YchF_N"/>
</dbReference>
<dbReference type="GO" id="GO:0005525">
    <property type="term" value="F:GTP binding"/>
    <property type="evidence" value="ECO:0007669"/>
    <property type="project" value="InterPro"/>
</dbReference>
<dbReference type="InterPro" id="IPR006073">
    <property type="entry name" value="GTP-bd"/>
</dbReference>
<sequence length="395" mass="43786">MANISVGIVGLPNVGKSTLFNALTKKSVPAENYPFCTIDPSVGIIAVPDERLDKLNEFSKSKKKIPAVIEFVDIAGLVKGASKGEGKGNAFLQNVRECDAIAQVVRIFDDPKILHVETEIDPLRDIQIINLELILKDLETVSKRFGSLEKDLKRTSSTKATVGQGADPIIEHSALTKVLKALENEKMAITVFDELDEKEKPFVINTQLLTSKLILYVLNKKAGGKNLDEINDPTSPEASRDKWEKLMKFFEKNKAKYVLVDANIENELKEFEGEEKESFRKELGADSDGIGNLITSSYELLGLETFFTTGEDETRGWTIKKGSIAPEAGRAIHNDFKEKFIRAEVIPWDTLLEAGSGLHRGSARQAYAAAREKGLLRTEGKEYVVKDGDVIEFKI</sequence>
<comment type="function">
    <text evidence="6">ATPase that binds to both the 70S ribosome and the 50S ribosomal subunit in a nucleotide-independent manner.</text>
</comment>
<dbReference type="PANTHER" id="PTHR23305:SF18">
    <property type="entry name" value="OBG-TYPE G DOMAIN-CONTAINING PROTEIN"/>
    <property type="match status" value="1"/>
</dbReference>
<accession>A0A2H0R211</accession>
<dbReference type="GO" id="GO:0005524">
    <property type="term" value="F:ATP binding"/>
    <property type="evidence" value="ECO:0007669"/>
    <property type="project" value="UniProtKB-UniRule"/>
</dbReference>
<dbReference type="CDD" id="cd01900">
    <property type="entry name" value="YchF"/>
    <property type="match status" value="1"/>
</dbReference>
<gene>
    <name evidence="6" type="primary">ychF</name>
    <name evidence="8" type="ORF">COV33_01885</name>
</gene>
<dbReference type="SUPFAM" id="SSF81271">
    <property type="entry name" value="TGS-like"/>
    <property type="match status" value="1"/>
</dbReference>
<evidence type="ECO:0000256" key="6">
    <source>
        <dbReference type="HAMAP-Rule" id="MF_00944"/>
    </source>
</evidence>
<dbReference type="InterPro" id="IPR013029">
    <property type="entry name" value="YchF_C"/>
</dbReference>
<dbReference type="InterPro" id="IPR031167">
    <property type="entry name" value="G_OBG"/>
</dbReference>
<proteinExistence type="inferred from homology"/>
<dbReference type="GO" id="GO:0016887">
    <property type="term" value="F:ATP hydrolysis activity"/>
    <property type="evidence" value="ECO:0007669"/>
    <property type="project" value="UniProtKB-UniRule"/>
</dbReference>
<comment type="caution">
    <text evidence="8">The sequence shown here is derived from an EMBL/GenBank/DDBJ whole genome shotgun (WGS) entry which is preliminary data.</text>
</comment>
<dbReference type="GO" id="GO:0043023">
    <property type="term" value="F:ribosomal large subunit binding"/>
    <property type="evidence" value="ECO:0007669"/>
    <property type="project" value="UniProtKB-UniRule"/>
</dbReference>
<dbReference type="InterPro" id="IPR012676">
    <property type="entry name" value="TGS-like"/>
</dbReference>
<dbReference type="Pfam" id="PF01926">
    <property type="entry name" value="MMR_HSR1"/>
    <property type="match status" value="1"/>
</dbReference>